<dbReference type="PANTHER" id="PTHR11056:SF0">
    <property type="entry name" value="HOMOGENTISATE 1,2-DIOXYGENASE"/>
    <property type="match status" value="1"/>
</dbReference>
<accession>A0A8J2IN58</accession>
<comment type="cofactor">
    <cofactor evidence="1 10">
        <name>Fe cation</name>
        <dbReference type="ChEBI" id="CHEBI:24875"/>
    </cofactor>
</comment>
<dbReference type="EC" id="1.13.11.5" evidence="4"/>
<dbReference type="AlphaFoldDB" id="A0A8J2IN58"/>
<dbReference type="RefSeq" id="XP_043174526.1">
    <property type="nucleotide sequence ID" value="XM_043318591.1"/>
</dbReference>
<dbReference type="GO" id="GO:0004411">
    <property type="term" value="F:homogentisate 1,2-dioxygenase activity"/>
    <property type="evidence" value="ECO:0007669"/>
    <property type="project" value="UniProtKB-EC"/>
</dbReference>
<organism evidence="13 14">
    <name type="scientific">Alternaria atra</name>
    <dbReference type="NCBI Taxonomy" id="119953"/>
    <lineage>
        <taxon>Eukaryota</taxon>
        <taxon>Fungi</taxon>
        <taxon>Dikarya</taxon>
        <taxon>Ascomycota</taxon>
        <taxon>Pezizomycotina</taxon>
        <taxon>Dothideomycetes</taxon>
        <taxon>Pleosporomycetidae</taxon>
        <taxon>Pleosporales</taxon>
        <taxon>Pleosporineae</taxon>
        <taxon>Pleosporaceae</taxon>
        <taxon>Alternaria</taxon>
        <taxon>Alternaria sect. Ulocladioides</taxon>
    </lineage>
</organism>
<evidence type="ECO:0000256" key="5">
    <source>
        <dbReference type="ARBA" id="ARBA00022723"/>
    </source>
</evidence>
<dbReference type="UniPathway" id="UPA00139">
    <property type="reaction ID" value="UER00339"/>
</dbReference>
<dbReference type="InterPro" id="IPR014710">
    <property type="entry name" value="RmlC-like_jellyroll"/>
</dbReference>
<proteinExistence type="inferred from homology"/>
<keyword evidence="7" id="KW-0560">Oxidoreductase</keyword>
<evidence type="ECO:0000256" key="9">
    <source>
        <dbReference type="PIRSR" id="PIRSR605708-1"/>
    </source>
</evidence>
<evidence type="ECO:0000256" key="7">
    <source>
        <dbReference type="ARBA" id="ARBA00023002"/>
    </source>
</evidence>
<dbReference type="GO" id="GO:0046872">
    <property type="term" value="F:metal ion binding"/>
    <property type="evidence" value="ECO:0007669"/>
    <property type="project" value="UniProtKB-KW"/>
</dbReference>
<dbReference type="GO" id="GO:0006570">
    <property type="term" value="P:tyrosine metabolic process"/>
    <property type="evidence" value="ECO:0007669"/>
    <property type="project" value="InterPro"/>
</dbReference>
<keyword evidence="8 10" id="KW-0408">Iron</keyword>
<gene>
    <name evidence="13" type="ORF">ALTATR162_LOCUS10951</name>
</gene>
<evidence type="ECO:0000256" key="3">
    <source>
        <dbReference type="ARBA" id="ARBA00007757"/>
    </source>
</evidence>
<evidence type="ECO:0000313" key="14">
    <source>
        <dbReference type="Proteomes" id="UP000676310"/>
    </source>
</evidence>
<feature type="domain" description="Homogentisate 1,2-dioxygenase N-terminal" evidence="12">
    <location>
        <begin position="4"/>
        <end position="183"/>
    </location>
</feature>
<dbReference type="OrthoDB" id="1689029at2759"/>
<comment type="similarity">
    <text evidence="3">Belongs to the homogentisate dioxygenase family.</text>
</comment>
<feature type="binding site" evidence="10">
    <location>
        <position position="259"/>
    </location>
    <ligand>
        <name>Fe cation</name>
        <dbReference type="ChEBI" id="CHEBI:24875"/>
    </ligand>
</feature>
<evidence type="ECO:0000256" key="8">
    <source>
        <dbReference type="ARBA" id="ARBA00023004"/>
    </source>
</evidence>
<protein>
    <recommendedName>
        <fullName evidence="4">homogentisate 1,2-dioxygenase</fullName>
        <ecNumber evidence="4">1.13.11.5</ecNumber>
    </recommendedName>
</protein>
<dbReference type="SUPFAM" id="SSF51182">
    <property type="entry name" value="RmlC-like cupins"/>
    <property type="match status" value="1"/>
</dbReference>
<dbReference type="Pfam" id="PF04209">
    <property type="entry name" value="HgmA_C"/>
    <property type="match status" value="1"/>
</dbReference>
<evidence type="ECO:0000313" key="13">
    <source>
        <dbReference type="EMBL" id="CAG5184522.1"/>
    </source>
</evidence>
<sequence length="308" mass="34049">MEPGHDWVTSQKVLCQWGEITTKTGLAYSVYAATEDMPPNAAFFSSDGDYLIVPQSGVLDIHTELGNILLRPCEIAVIPRGIKCRVNLVAGPARGYICELFHGHFQLPELGPLGTSALANPRDFQVPTAAFDGTVSDGVATCEAADWTVINKFNGKLFSCTRNQTPFNVAAWHGTYYPYKYDLGRFNVIGSLLYDHPDPCIFTVLTAPSYREPGTALIDFAVFPPRWQFVGMIMKEADPSGDLVFKPFGGMITGPMTPHGSTKKEHEEERAKEFKPKKIGMEPFLAFLFESEVMMRVREAGSEHVQSS</sequence>
<dbReference type="Pfam" id="PF20510">
    <property type="entry name" value="HgmA_N"/>
    <property type="match status" value="1"/>
</dbReference>
<keyword evidence="5 10" id="KW-0479">Metal-binding</keyword>
<evidence type="ECO:0000256" key="4">
    <source>
        <dbReference type="ARBA" id="ARBA00013127"/>
    </source>
</evidence>
<feature type="domain" description="Homogentisate 1,2-dioxygenase C-terminal" evidence="11">
    <location>
        <begin position="185"/>
        <end position="229"/>
    </location>
</feature>
<dbReference type="EMBL" id="CAJRGZ010000030">
    <property type="protein sequence ID" value="CAG5184522.1"/>
    <property type="molecule type" value="Genomic_DNA"/>
</dbReference>
<feature type="binding site" evidence="10">
    <location>
        <position position="259"/>
    </location>
    <ligand>
        <name>homogentisate</name>
        <dbReference type="ChEBI" id="CHEBI:16169"/>
    </ligand>
</feature>
<evidence type="ECO:0000256" key="2">
    <source>
        <dbReference type="ARBA" id="ARBA00004704"/>
    </source>
</evidence>
<reference evidence="13" key="1">
    <citation type="submission" date="2021-05" db="EMBL/GenBank/DDBJ databases">
        <authorList>
            <person name="Stam R."/>
        </authorList>
    </citation>
    <scope>NUCLEOTIDE SEQUENCE</scope>
    <source>
        <strain evidence="13">CS162</strain>
    </source>
</reference>
<evidence type="ECO:0000256" key="1">
    <source>
        <dbReference type="ARBA" id="ARBA00001962"/>
    </source>
</evidence>
<feature type="active site" description="Proton acceptor" evidence="9">
    <location>
        <position position="196"/>
    </location>
</feature>
<evidence type="ECO:0000256" key="10">
    <source>
        <dbReference type="PIRSR" id="PIRSR605708-2"/>
    </source>
</evidence>
<evidence type="ECO:0000256" key="6">
    <source>
        <dbReference type="ARBA" id="ARBA00022964"/>
    </source>
</evidence>
<dbReference type="PANTHER" id="PTHR11056">
    <property type="entry name" value="HOMOGENTISATE 1,2-DIOXYGENASE"/>
    <property type="match status" value="1"/>
</dbReference>
<dbReference type="Gene3D" id="2.60.120.10">
    <property type="entry name" value="Jelly Rolls"/>
    <property type="match status" value="2"/>
</dbReference>
<comment type="caution">
    <text evidence="13">The sequence shown here is derived from an EMBL/GenBank/DDBJ whole genome shotgun (WGS) entry which is preliminary data.</text>
</comment>
<dbReference type="InterPro" id="IPR005708">
    <property type="entry name" value="Homogentis_dOase"/>
</dbReference>
<dbReference type="Proteomes" id="UP000676310">
    <property type="component" value="Unassembled WGS sequence"/>
</dbReference>
<dbReference type="InterPro" id="IPR011051">
    <property type="entry name" value="RmlC_Cupin_sf"/>
</dbReference>
<keyword evidence="6" id="KW-0223">Dioxygenase</keyword>
<evidence type="ECO:0000259" key="11">
    <source>
        <dbReference type="Pfam" id="PF04209"/>
    </source>
</evidence>
<evidence type="ECO:0000259" key="12">
    <source>
        <dbReference type="Pfam" id="PF20510"/>
    </source>
</evidence>
<dbReference type="GeneID" id="67011169"/>
<dbReference type="GO" id="GO:0006559">
    <property type="term" value="P:L-phenylalanine catabolic process"/>
    <property type="evidence" value="ECO:0007669"/>
    <property type="project" value="UniProtKB-UniPathway"/>
</dbReference>
<comment type="pathway">
    <text evidence="2">Amino-acid degradation; L-phenylalanine degradation; acetoacetate and fumarate from L-phenylalanine: step 4/6.</text>
</comment>
<dbReference type="InterPro" id="IPR046452">
    <property type="entry name" value="HgmA_N"/>
</dbReference>
<dbReference type="InterPro" id="IPR046451">
    <property type="entry name" value="HgmA_C"/>
</dbReference>
<dbReference type="GO" id="GO:0005737">
    <property type="term" value="C:cytoplasm"/>
    <property type="evidence" value="ECO:0007669"/>
    <property type="project" value="TreeGrafter"/>
</dbReference>
<name>A0A8J2IN58_9PLEO</name>
<keyword evidence="14" id="KW-1185">Reference proteome</keyword>